<dbReference type="CDD" id="cd00037">
    <property type="entry name" value="CLECT"/>
    <property type="match status" value="1"/>
</dbReference>
<keyword evidence="3" id="KW-1185">Reference proteome</keyword>
<evidence type="ECO:0000313" key="2">
    <source>
        <dbReference type="EMBL" id="KAK0040886.1"/>
    </source>
</evidence>
<dbReference type="Pfam" id="PF00059">
    <property type="entry name" value="Lectin_C"/>
    <property type="match status" value="1"/>
</dbReference>
<reference evidence="2" key="2">
    <citation type="submission" date="2023-04" db="EMBL/GenBank/DDBJ databases">
        <authorList>
            <person name="Bu L."/>
            <person name="Lu L."/>
            <person name="Laidemitt M.R."/>
            <person name="Zhang S.M."/>
            <person name="Mutuku M."/>
            <person name="Mkoji G."/>
            <person name="Steinauer M."/>
            <person name="Loker E.S."/>
        </authorList>
    </citation>
    <scope>NUCLEOTIDE SEQUENCE</scope>
    <source>
        <strain evidence="2">KasaAsao</strain>
        <tissue evidence="2">Whole Snail</tissue>
    </source>
</reference>
<proteinExistence type="predicted"/>
<feature type="domain" description="C-type lectin" evidence="1">
    <location>
        <begin position="49"/>
        <end position="109"/>
    </location>
</feature>
<dbReference type="SUPFAM" id="SSF56436">
    <property type="entry name" value="C-type lectin-like"/>
    <property type="match status" value="1"/>
</dbReference>
<dbReference type="Gene3D" id="3.10.100.10">
    <property type="entry name" value="Mannose-Binding Protein A, subunit A"/>
    <property type="match status" value="1"/>
</dbReference>
<dbReference type="EMBL" id="JASAOG010000299">
    <property type="protein sequence ID" value="KAK0040886.1"/>
    <property type="molecule type" value="Genomic_DNA"/>
</dbReference>
<feature type="non-terminal residue" evidence="2">
    <location>
        <position position="118"/>
    </location>
</feature>
<dbReference type="InterPro" id="IPR016186">
    <property type="entry name" value="C-type_lectin-like/link_sf"/>
</dbReference>
<sequence>YCIIPWPNSTSPTVQLYQVEQTKCESTAGFQVYTSGNISACLFMSQDWMNFTDSATQCEALNSTLMSLKFVEKLEILKKNAAEVSYIGLDDMKTEGAFTWHDDHTVIQSELKPKLFNP</sequence>
<name>A0AAD8AR41_BIOPF</name>
<comment type="caution">
    <text evidence="2">The sequence shown here is derived from an EMBL/GenBank/DDBJ whole genome shotgun (WGS) entry which is preliminary data.</text>
</comment>
<feature type="non-terminal residue" evidence="2">
    <location>
        <position position="1"/>
    </location>
</feature>
<organism evidence="2 3">
    <name type="scientific">Biomphalaria pfeifferi</name>
    <name type="common">Bloodfluke planorb</name>
    <name type="synonym">Freshwater snail</name>
    <dbReference type="NCBI Taxonomy" id="112525"/>
    <lineage>
        <taxon>Eukaryota</taxon>
        <taxon>Metazoa</taxon>
        <taxon>Spiralia</taxon>
        <taxon>Lophotrochozoa</taxon>
        <taxon>Mollusca</taxon>
        <taxon>Gastropoda</taxon>
        <taxon>Heterobranchia</taxon>
        <taxon>Euthyneura</taxon>
        <taxon>Panpulmonata</taxon>
        <taxon>Hygrophila</taxon>
        <taxon>Lymnaeoidea</taxon>
        <taxon>Planorbidae</taxon>
        <taxon>Biomphalaria</taxon>
    </lineage>
</organism>
<dbReference type="InterPro" id="IPR016187">
    <property type="entry name" value="CTDL_fold"/>
</dbReference>
<dbReference type="InterPro" id="IPR001304">
    <property type="entry name" value="C-type_lectin-like"/>
</dbReference>
<evidence type="ECO:0000259" key="1">
    <source>
        <dbReference type="Pfam" id="PF00059"/>
    </source>
</evidence>
<evidence type="ECO:0000313" key="3">
    <source>
        <dbReference type="Proteomes" id="UP001233172"/>
    </source>
</evidence>
<reference evidence="2" key="1">
    <citation type="journal article" date="2023" name="PLoS Negl. Trop. Dis.">
        <title>A genome sequence for Biomphalaria pfeifferi, the major vector snail for the human-infecting parasite Schistosoma mansoni.</title>
        <authorList>
            <person name="Bu L."/>
            <person name="Lu L."/>
            <person name="Laidemitt M.R."/>
            <person name="Zhang S.M."/>
            <person name="Mutuku M."/>
            <person name="Mkoji G."/>
            <person name="Steinauer M."/>
            <person name="Loker E.S."/>
        </authorList>
    </citation>
    <scope>NUCLEOTIDE SEQUENCE</scope>
    <source>
        <strain evidence="2">KasaAsao</strain>
    </source>
</reference>
<gene>
    <name evidence="2" type="ORF">Bpfe_029696</name>
</gene>
<dbReference type="Proteomes" id="UP001233172">
    <property type="component" value="Unassembled WGS sequence"/>
</dbReference>
<accession>A0AAD8AR41</accession>
<dbReference type="AlphaFoldDB" id="A0AAD8AR41"/>
<protein>
    <submittedName>
        <fullName evidence="2">C-type lectin domain family 4 member E</fullName>
    </submittedName>
</protein>